<dbReference type="Proteomes" id="UP000005156">
    <property type="component" value="Unassembled WGS sequence"/>
</dbReference>
<dbReference type="InterPro" id="IPR027417">
    <property type="entry name" value="P-loop_NTPase"/>
</dbReference>
<proteinExistence type="predicted"/>
<dbReference type="SUPFAM" id="SSF52540">
    <property type="entry name" value="P-loop containing nucleoside triphosphate hydrolases"/>
    <property type="match status" value="1"/>
</dbReference>
<dbReference type="AlphaFoldDB" id="F3QNX8"/>
<protein>
    <submittedName>
        <fullName evidence="2">CobQ/CobB/MinD/ParA nucleotide binding domain protein</fullName>
    </submittedName>
</protein>
<gene>
    <name evidence="2" type="ORF">HMPREF9439_02669</name>
</gene>
<dbReference type="EMBL" id="AFBP01000098">
    <property type="protein sequence ID" value="EGG50405.1"/>
    <property type="molecule type" value="Genomic_DNA"/>
</dbReference>
<dbReference type="GeneID" id="43349932"/>
<evidence type="ECO:0000313" key="3">
    <source>
        <dbReference type="Proteomes" id="UP000005156"/>
    </source>
</evidence>
<name>F3QNX8_9BURK</name>
<dbReference type="OrthoDB" id="9785810at2"/>
<dbReference type="PANTHER" id="PTHR13696">
    <property type="entry name" value="P-LOOP CONTAINING NUCLEOSIDE TRIPHOSPHATE HYDROLASE"/>
    <property type="match status" value="1"/>
</dbReference>
<dbReference type="InterPro" id="IPR050678">
    <property type="entry name" value="DNA_Partitioning_ATPase"/>
</dbReference>
<keyword evidence="3" id="KW-1185">Reference proteome</keyword>
<dbReference type="Pfam" id="PF13614">
    <property type="entry name" value="AAA_31"/>
    <property type="match status" value="1"/>
</dbReference>
<dbReference type="eggNOG" id="COG1192">
    <property type="taxonomic scope" value="Bacteria"/>
</dbReference>
<organism evidence="2 3">
    <name type="scientific">Parasutterella excrementihominis YIT 11859</name>
    <dbReference type="NCBI Taxonomy" id="762966"/>
    <lineage>
        <taxon>Bacteria</taxon>
        <taxon>Pseudomonadati</taxon>
        <taxon>Pseudomonadota</taxon>
        <taxon>Betaproteobacteria</taxon>
        <taxon>Burkholderiales</taxon>
        <taxon>Sutterellaceae</taxon>
        <taxon>Parasutterella</taxon>
    </lineage>
</organism>
<reference evidence="2 3" key="1">
    <citation type="submission" date="2011-02" db="EMBL/GenBank/DDBJ databases">
        <authorList>
            <person name="Weinstock G."/>
            <person name="Sodergren E."/>
            <person name="Clifton S."/>
            <person name="Fulton L."/>
            <person name="Fulton B."/>
            <person name="Courtney L."/>
            <person name="Fronick C."/>
            <person name="Harrison M."/>
            <person name="Strong C."/>
            <person name="Farmer C."/>
            <person name="Delahaunty K."/>
            <person name="Markovic C."/>
            <person name="Hall O."/>
            <person name="Minx P."/>
            <person name="Tomlinson C."/>
            <person name="Mitreva M."/>
            <person name="Hou S."/>
            <person name="Chen J."/>
            <person name="Wollam A."/>
            <person name="Pepin K.H."/>
            <person name="Johnson M."/>
            <person name="Bhonagiri V."/>
            <person name="Zhang X."/>
            <person name="Suruliraj S."/>
            <person name="Warren W."/>
            <person name="Chinwalla A."/>
            <person name="Mardis E.R."/>
            <person name="Wilson R.K."/>
        </authorList>
    </citation>
    <scope>NUCLEOTIDE SEQUENCE [LARGE SCALE GENOMIC DNA]</scope>
    <source>
        <strain evidence="2 3">YIT 11859</strain>
    </source>
</reference>
<evidence type="ECO:0000259" key="1">
    <source>
        <dbReference type="Pfam" id="PF13614"/>
    </source>
</evidence>
<sequence length="285" mass="31844">MITLTVINNKGGVGKSFLSTQFAFYCALKRGLRTLFIDLDPQAHSSNCLFDSKLFEPANVSSGLLMQQGGLRTTGAARLLVRADTNLEELERSGEEAHNGFVENLLNSLNEIQDDFDICIIDTNPSYDIRQIAALLAATHYVCPVNLKQEALEGVEMLLGRAQEVSTINEKLQFAGLVLNMVERKPYQIENFKQLWVLAKDLILKQENGLKPAWVLNRNEYAAAQGQHRPVWVSKNSKPGEAWYELRTVFLNLAAALNLPENNPLRVVWNEDGSLAVVNSSREDN</sequence>
<comment type="caution">
    <text evidence="2">The sequence shown here is derived from an EMBL/GenBank/DDBJ whole genome shotgun (WGS) entry which is preliminary data.</text>
</comment>
<dbReference type="CDD" id="cd02042">
    <property type="entry name" value="ParAB_family"/>
    <property type="match status" value="1"/>
</dbReference>
<dbReference type="PANTHER" id="PTHR13696:SF99">
    <property type="entry name" value="COBYRINIC ACID AC-DIAMIDE SYNTHASE"/>
    <property type="match status" value="1"/>
</dbReference>
<dbReference type="InterPro" id="IPR025669">
    <property type="entry name" value="AAA_dom"/>
</dbReference>
<dbReference type="RefSeq" id="WP_008865080.1">
    <property type="nucleotide sequence ID" value="NZ_GL883763.1"/>
</dbReference>
<evidence type="ECO:0000313" key="2">
    <source>
        <dbReference type="EMBL" id="EGG50405.1"/>
    </source>
</evidence>
<feature type="domain" description="AAA" evidence="1">
    <location>
        <begin position="3"/>
        <end position="173"/>
    </location>
</feature>
<dbReference type="Gene3D" id="3.40.50.300">
    <property type="entry name" value="P-loop containing nucleotide triphosphate hydrolases"/>
    <property type="match status" value="1"/>
</dbReference>
<accession>F3QNX8</accession>
<dbReference type="HOGENOM" id="CLU_037612_4_3_4"/>